<dbReference type="InterPro" id="IPR002123">
    <property type="entry name" value="Plipid/glycerol_acylTrfase"/>
</dbReference>
<reference evidence="2 3" key="1">
    <citation type="submission" date="2023-08" db="EMBL/GenBank/DDBJ databases">
        <title>Pleionea litopenaei sp. nov., isolated from stomach of juvenile Litopenaeus vannamei.</title>
        <authorList>
            <person name="Rho A.M."/>
            <person name="Hwang C.Y."/>
        </authorList>
    </citation>
    <scope>NUCLEOTIDE SEQUENCE [LARGE SCALE GENOMIC DNA]</scope>
    <source>
        <strain evidence="2 3">HL-JVS1</strain>
    </source>
</reference>
<protein>
    <submittedName>
        <fullName evidence="2">1-acyl-sn-glycerol-3-phosphate acyltransferase</fullName>
    </submittedName>
</protein>
<evidence type="ECO:0000313" key="3">
    <source>
        <dbReference type="Proteomes" id="UP001239782"/>
    </source>
</evidence>
<dbReference type="GO" id="GO:0016746">
    <property type="term" value="F:acyltransferase activity"/>
    <property type="evidence" value="ECO:0007669"/>
    <property type="project" value="UniProtKB-KW"/>
</dbReference>
<dbReference type="Pfam" id="PF01553">
    <property type="entry name" value="Acyltransferase"/>
    <property type="match status" value="1"/>
</dbReference>
<keyword evidence="3" id="KW-1185">Reference proteome</keyword>
<dbReference type="Proteomes" id="UP001239782">
    <property type="component" value="Chromosome"/>
</dbReference>
<dbReference type="KEGG" id="plei:Q9312_04615"/>
<dbReference type="EMBL" id="CP133548">
    <property type="protein sequence ID" value="WMS88200.1"/>
    <property type="molecule type" value="Genomic_DNA"/>
</dbReference>
<evidence type="ECO:0000259" key="1">
    <source>
        <dbReference type="Pfam" id="PF01553"/>
    </source>
</evidence>
<sequence length="238" mass="27491">MSYLFSFSLLYSIKLLALLFYRFDVQWLSQRTVKHYPNVRLMVLLNHTSLYEPLFVRLAPYKLIKNISKHLIVPGADITTKRPIVGKLFRSLLPGIIPISRKRDDSWAYFLEQIAPDSFVAILPEGRMKRKDGLDKFGKPMTVRGGVADVLEKLKQGDILFVYSGGLHHVQIPGQKLPRIFRTIKANLELIDINEYKKSIHQLSGDSFKDKVIADMQWRLNHKLPYCAQQPHQSDEDS</sequence>
<name>A0AA51RV89_9GAMM</name>
<accession>A0AA51RV89</accession>
<organism evidence="2 3">
    <name type="scientific">Pleionea litopenaei</name>
    <dbReference type="NCBI Taxonomy" id="3070815"/>
    <lineage>
        <taxon>Bacteria</taxon>
        <taxon>Pseudomonadati</taxon>
        <taxon>Pseudomonadota</taxon>
        <taxon>Gammaproteobacteria</taxon>
        <taxon>Oceanospirillales</taxon>
        <taxon>Pleioneaceae</taxon>
        <taxon>Pleionea</taxon>
    </lineage>
</organism>
<keyword evidence="2" id="KW-0012">Acyltransferase</keyword>
<proteinExistence type="predicted"/>
<dbReference type="AlphaFoldDB" id="A0AA51RV89"/>
<gene>
    <name evidence="2" type="ORF">Q9312_04615</name>
</gene>
<evidence type="ECO:0000313" key="2">
    <source>
        <dbReference type="EMBL" id="WMS88200.1"/>
    </source>
</evidence>
<keyword evidence="2" id="KW-0808">Transferase</keyword>
<feature type="domain" description="Phospholipid/glycerol acyltransferase" evidence="1">
    <location>
        <begin position="38"/>
        <end position="154"/>
    </location>
</feature>
<dbReference type="RefSeq" id="WP_309203404.1">
    <property type="nucleotide sequence ID" value="NZ_CP133548.1"/>
</dbReference>